<proteinExistence type="predicted"/>
<dbReference type="RefSeq" id="YP_001498071.1">
    <property type="nucleotide sequence ID" value="NC_009898.1"/>
</dbReference>
<keyword evidence="2" id="KW-1185">Reference proteome</keyword>
<name>A7IY50_PBCVN</name>
<organismHost>
    <name type="scientific">Chlorella</name>
    <dbReference type="NCBI Taxonomy" id="3071"/>
</organismHost>
<reference evidence="1 2" key="1">
    <citation type="journal article" date="2007" name="Virology">
        <title>Sequence and annotation of the 369-kb NY-2A and the 345-kb AR158 viruses that infect Chlorella NC64A.</title>
        <authorList>
            <person name="Fitzgerald L.A."/>
            <person name="Graves M.V."/>
            <person name="Li X."/>
            <person name="Feldblyum T."/>
            <person name="Nierman W.C."/>
            <person name="Van Etten J.L."/>
        </authorList>
    </citation>
    <scope>NUCLEOTIDE SEQUENCE [LARGE SCALE GENOMIC DNA]</scope>
    <source>
        <strain evidence="1 2">NY-2A</strain>
    </source>
</reference>
<dbReference type="KEGG" id="vg:5659220"/>
<protein>
    <submittedName>
        <fullName evidence="1">Uncharacterized protein b875R</fullName>
    </submittedName>
</protein>
<sequence>MFVFSSKHQRCVSICIHDVDVRTGFDEKLYTCIMPIHGSIMYSCPITYIGHINICICFDEKPQNCIISGPGREMYRHPFSIIDDIKSCTCFYECLRTCMAIKHCSMEGCASRNIDDIKVCTCIDKSFDTLFVSILSSIMQCSPSTIIGHVNTCSSLD</sequence>
<gene>
    <name evidence="1" type="primary">b875R</name>
    <name evidence="1" type="ORF">NY2A_b875R</name>
</gene>
<dbReference type="Proteomes" id="UP000202419">
    <property type="component" value="Segment"/>
</dbReference>
<dbReference type="GeneID" id="5659220"/>
<evidence type="ECO:0000313" key="1">
    <source>
        <dbReference type="EMBL" id="ABT15274.1"/>
    </source>
</evidence>
<organism evidence="1 2">
    <name type="scientific">Paramecium bursaria Chlorella virus NY2A</name>
    <name type="common">PBCV-NY2A</name>
    <dbReference type="NCBI Taxonomy" id="46021"/>
    <lineage>
        <taxon>Viruses</taxon>
        <taxon>Varidnaviria</taxon>
        <taxon>Bamfordvirae</taxon>
        <taxon>Nucleocytoviricota</taxon>
        <taxon>Megaviricetes</taxon>
        <taxon>Algavirales</taxon>
        <taxon>Phycodnaviridae</taxon>
        <taxon>Chlorovirus</taxon>
        <taxon>Chlorovirus americanus</taxon>
    </lineage>
</organism>
<dbReference type="OrthoDB" id="41106at10239"/>
<evidence type="ECO:0000313" key="2">
    <source>
        <dbReference type="Proteomes" id="UP000202419"/>
    </source>
</evidence>
<dbReference type="EMBL" id="DQ491002">
    <property type="protein sequence ID" value="ABT15274.1"/>
    <property type="molecule type" value="Genomic_DNA"/>
</dbReference>
<accession>A7IY50</accession>